<feature type="transmembrane region" description="Helical" evidence="1">
    <location>
        <begin position="117"/>
        <end position="136"/>
    </location>
</feature>
<keyword evidence="1" id="KW-0812">Transmembrane</keyword>
<accession>W6JIN2</accession>
<dbReference type="GeneID" id="18263471"/>
<reference evidence="2 3" key="1">
    <citation type="journal article" date="2014" name="Virology">
        <title>The complete genome sequence of the Alphaentomopoxvirus Anomala cuprea entomopoxvirus, including its terminal hairpin loop sequences, suggests a potentially unique mode of apoptosis inhibition and mode of DNA replication.</title>
        <authorList>
            <person name="Mitsuhashi W."/>
            <person name="Miyamoto K."/>
            <person name="Wada S."/>
        </authorList>
    </citation>
    <scope>NUCLEOTIDE SEQUENCE [LARGE SCALE GENOMIC DNA]</scope>
    <source>
        <strain evidence="2">CV6M</strain>
    </source>
</reference>
<dbReference type="InterPro" id="IPR004251">
    <property type="entry name" value="Pox_virus_G9/A16"/>
</dbReference>
<evidence type="ECO:0000313" key="3">
    <source>
        <dbReference type="Proteomes" id="UP000174145"/>
    </source>
</evidence>
<dbReference type="RefSeq" id="YP_009001515.1">
    <property type="nucleotide sequence ID" value="NC_023426.1"/>
</dbReference>
<organism evidence="2 3">
    <name type="scientific">Alphaentomopoxvirus acuprea</name>
    <dbReference type="NCBI Taxonomy" id="62099"/>
    <lineage>
        <taxon>Viruses</taxon>
        <taxon>Varidnaviria</taxon>
        <taxon>Bamfordvirae</taxon>
        <taxon>Nucleocytoviricota</taxon>
        <taxon>Pokkesviricetes</taxon>
        <taxon>Chitovirales</taxon>
        <taxon>Poxviridae</taxon>
        <taxon>Entomopoxvirinae</taxon>
        <taxon>Alphaentomopoxvirus</taxon>
    </lineage>
</organism>
<protein>
    <submittedName>
        <fullName evidence="2">Membrane protein</fullName>
    </submittedName>
</protein>
<sequence>MLSDFENDLNIITHCINNEDDQKCRCINLSNNLEVYSKSSFSPAYCWYSPCNDINNYKTSIIKSERQYCNITICEISVDDIKLNDNGNVQITNDCISTINPIINFSQSIIDLSTIELPNLLINFIFPITIILLLIIL</sequence>
<evidence type="ECO:0000256" key="1">
    <source>
        <dbReference type="SAM" id="Phobius"/>
    </source>
</evidence>
<evidence type="ECO:0000313" key="2">
    <source>
        <dbReference type="EMBL" id="BAO49402.1"/>
    </source>
</evidence>
<keyword evidence="3" id="KW-1185">Reference proteome</keyword>
<keyword evidence="1" id="KW-0472">Membrane</keyword>
<proteinExistence type="predicted"/>
<dbReference type="OrthoDB" id="14716at10239"/>
<keyword evidence="1" id="KW-1133">Transmembrane helix</keyword>
<name>W6JIN2_9POXV</name>
<dbReference type="Proteomes" id="UP000174145">
    <property type="component" value="Segment"/>
</dbReference>
<dbReference type="EMBL" id="AP013055">
    <property type="protein sequence ID" value="BAO49402.1"/>
    <property type="molecule type" value="Genomic_DNA"/>
</dbReference>
<dbReference type="KEGG" id="vg:18263471"/>
<dbReference type="Pfam" id="PF03003">
    <property type="entry name" value="Pox_G9-A16"/>
    <property type="match status" value="1"/>
</dbReference>